<dbReference type="CDD" id="cd23715">
    <property type="entry name" value="beta-trefoil_Ricin_CCL2"/>
    <property type="match status" value="1"/>
</dbReference>
<dbReference type="EMBL" id="MU129009">
    <property type="protein sequence ID" value="KAF9510835.1"/>
    <property type="molecule type" value="Genomic_DNA"/>
</dbReference>
<proteinExistence type="predicted"/>
<dbReference type="InterPro" id="IPR035992">
    <property type="entry name" value="Ricin_B-like_lectins"/>
</dbReference>
<feature type="domain" description="CCL2-like lectin" evidence="1">
    <location>
        <begin position="7"/>
        <end position="131"/>
    </location>
</feature>
<dbReference type="OrthoDB" id="5271368at2759"/>
<sequence>MSRPTPGTYIITNKARSTEGNELTITFNGKGNALTVDNRTDSPSQRWKISNYSDGRTSYVVPVSAPSLQVAWGRGVAIVLPAGAYVWTIRETRTGYTIQDGGLTAFWGVAHTVDGAKVTIGGGTGEVTQRWHLKRVA</sequence>
<evidence type="ECO:0000259" key="1">
    <source>
        <dbReference type="Pfam" id="PF21595"/>
    </source>
</evidence>
<gene>
    <name evidence="2" type="ORF">BS47DRAFT_1299653</name>
</gene>
<evidence type="ECO:0000313" key="3">
    <source>
        <dbReference type="Proteomes" id="UP000886523"/>
    </source>
</evidence>
<dbReference type="AlphaFoldDB" id="A0A9P6DUP6"/>
<dbReference type="SUPFAM" id="SSF50370">
    <property type="entry name" value="Ricin B-like lectins"/>
    <property type="match status" value="1"/>
</dbReference>
<organism evidence="2 3">
    <name type="scientific">Hydnum rufescens UP504</name>
    <dbReference type="NCBI Taxonomy" id="1448309"/>
    <lineage>
        <taxon>Eukaryota</taxon>
        <taxon>Fungi</taxon>
        <taxon>Dikarya</taxon>
        <taxon>Basidiomycota</taxon>
        <taxon>Agaricomycotina</taxon>
        <taxon>Agaricomycetes</taxon>
        <taxon>Cantharellales</taxon>
        <taxon>Hydnaceae</taxon>
        <taxon>Hydnum</taxon>
    </lineage>
</organism>
<accession>A0A9P6DUP6</accession>
<name>A0A9P6DUP6_9AGAM</name>
<comment type="caution">
    <text evidence="2">The sequence shown here is derived from an EMBL/GenBank/DDBJ whole genome shotgun (WGS) entry which is preliminary data.</text>
</comment>
<dbReference type="InterPro" id="IPR048746">
    <property type="entry name" value="CCL2-like_lectin"/>
</dbReference>
<dbReference type="Gene3D" id="2.80.10.50">
    <property type="match status" value="1"/>
</dbReference>
<evidence type="ECO:0000313" key="2">
    <source>
        <dbReference type="EMBL" id="KAF9510835.1"/>
    </source>
</evidence>
<dbReference type="Proteomes" id="UP000886523">
    <property type="component" value="Unassembled WGS sequence"/>
</dbReference>
<keyword evidence="3" id="KW-1185">Reference proteome</keyword>
<reference evidence="2" key="1">
    <citation type="journal article" date="2020" name="Nat. Commun.">
        <title>Large-scale genome sequencing of mycorrhizal fungi provides insights into the early evolution of symbiotic traits.</title>
        <authorList>
            <person name="Miyauchi S."/>
            <person name="Kiss E."/>
            <person name="Kuo A."/>
            <person name="Drula E."/>
            <person name="Kohler A."/>
            <person name="Sanchez-Garcia M."/>
            <person name="Morin E."/>
            <person name="Andreopoulos B."/>
            <person name="Barry K.W."/>
            <person name="Bonito G."/>
            <person name="Buee M."/>
            <person name="Carver A."/>
            <person name="Chen C."/>
            <person name="Cichocki N."/>
            <person name="Clum A."/>
            <person name="Culley D."/>
            <person name="Crous P.W."/>
            <person name="Fauchery L."/>
            <person name="Girlanda M."/>
            <person name="Hayes R.D."/>
            <person name="Keri Z."/>
            <person name="LaButti K."/>
            <person name="Lipzen A."/>
            <person name="Lombard V."/>
            <person name="Magnuson J."/>
            <person name="Maillard F."/>
            <person name="Murat C."/>
            <person name="Nolan M."/>
            <person name="Ohm R.A."/>
            <person name="Pangilinan J."/>
            <person name="Pereira M.F."/>
            <person name="Perotto S."/>
            <person name="Peter M."/>
            <person name="Pfister S."/>
            <person name="Riley R."/>
            <person name="Sitrit Y."/>
            <person name="Stielow J.B."/>
            <person name="Szollosi G."/>
            <person name="Zifcakova L."/>
            <person name="Stursova M."/>
            <person name="Spatafora J.W."/>
            <person name="Tedersoo L."/>
            <person name="Vaario L.M."/>
            <person name="Yamada A."/>
            <person name="Yan M."/>
            <person name="Wang P."/>
            <person name="Xu J."/>
            <person name="Bruns T."/>
            <person name="Baldrian P."/>
            <person name="Vilgalys R."/>
            <person name="Dunand C."/>
            <person name="Henrissat B."/>
            <person name="Grigoriev I.V."/>
            <person name="Hibbett D."/>
            <person name="Nagy L.G."/>
            <person name="Martin F.M."/>
        </authorList>
    </citation>
    <scope>NUCLEOTIDE SEQUENCE</scope>
    <source>
        <strain evidence="2">UP504</strain>
    </source>
</reference>
<dbReference type="Pfam" id="PF21595">
    <property type="entry name" value="CCL2-like"/>
    <property type="match status" value="1"/>
</dbReference>
<protein>
    <recommendedName>
        <fullName evidence="1">CCL2-like lectin domain-containing protein</fullName>
    </recommendedName>
</protein>